<sequence length="65" mass="7036">MQFNMFSGLIGLIIFALDVWAIAQIINSGAQKSSKIIWVIVVAVLPVVGLVAWYLAGPKSNLGRH</sequence>
<evidence type="ECO:0000259" key="7">
    <source>
        <dbReference type="Pfam" id="PF13396"/>
    </source>
</evidence>
<evidence type="ECO:0000256" key="5">
    <source>
        <dbReference type="ARBA" id="ARBA00023136"/>
    </source>
</evidence>
<name>A0A1G6UW00_9RHOB</name>
<dbReference type="Proteomes" id="UP000199344">
    <property type="component" value="Unassembled WGS sequence"/>
</dbReference>
<evidence type="ECO:0000256" key="6">
    <source>
        <dbReference type="SAM" id="Phobius"/>
    </source>
</evidence>
<evidence type="ECO:0000256" key="1">
    <source>
        <dbReference type="ARBA" id="ARBA00004651"/>
    </source>
</evidence>
<dbReference type="RefSeq" id="WP_090520734.1">
    <property type="nucleotide sequence ID" value="NZ_FNAH01000001.1"/>
</dbReference>
<evidence type="ECO:0000256" key="2">
    <source>
        <dbReference type="ARBA" id="ARBA00022475"/>
    </source>
</evidence>
<proteinExistence type="predicted"/>
<evidence type="ECO:0000256" key="4">
    <source>
        <dbReference type="ARBA" id="ARBA00022989"/>
    </source>
</evidence>
<organism evidence="8 9">
    <name type="scientific">Paracoccus isoporae</name>
    <dbReference type="NCBI Taxonomy" id="591205"/>
    <lineage>
        <taxon>Bacteria</taxon>
        <taxon>Pseudomonadati</taxon>
        <taxon>Pseudomonadota</taxon>
        <taxon>Alphaproteobacteria</taxon>
        <taxon>Rhodobacterales</taxon>
        <taxon>Paracoccaceae</taxon>
        <taxon>Paracoccus</taxon>
    </lineage>
</organism>
<keyword evidence="5 6" id="KW-0472">Membrane</keyword>
<keyword evidence="9" id="KW-1185">Reference proteome</keyword>
<dbReference type="InterPro" id="IPR027379">
    <property type="entry name" value="CLS_N"/>
</dbReference>
<keyword evidence="4 6" id="KW-1133">Transmembrane helix</keyword>
<accession>A0A1G6UW00</accession>
<evidence type="ECO:0000313" key="8">
    <source>
        <dbReference type="EMBL" id="SDD45433.1"/>
    </source>
</evidence>
<feature type="domain" description="Cardiolipin synthase N-terminal" evidence="7">
    <location>
        <begin position="16"/>
        <end position="58"/>
    </location>
</feature>
<reference evidence="8 9" key="1">
    <citation type="submission" date="2016-10" db="EMBL/GenBank/DDBJ databases">
        <authorList>
            <person name="de Groot N.N."/>
        </authorList>
    </citation>
    <scope>NUCLEOTIDE SEQUENCE [LARGE SCALE GENOMIC DNA]</scope>
    <source>
        <strain evidence="8 9">DSM 22220</strain>
    </source>
</reference>
<protein>
    <submittedName>
        <fullName evidence="8">Phospholipase_D-nuclease N-terminal</fullName>
    </submittedName>
</protein>
<dbReference type="Pfam" id="PF13396">
    <property type="entry name" value="PLDc_N"/>
    <property type="match status" value="1"/>
</dbReference>
<dbReference type="OrthoDB" id="8455471at2"/>
<keyword evidence="2" id="KW-1003">Cell membrane</keyword>
<gene>
    <name evidence="8" type="ORF">SAMN05421538_101642</name>
</gene>
<dbReference type="GO" id="GO:0005886">
    <property type="term" value="C:plasma membrane"/>
    <property type="evidence" value="ECO:0007669"/>
    <property type="project" value="UniProtKB-SubCell"/>
</dbReference>
<dbReference type="AlphaFoldDB" id="A0A1G6UW00"/>
<feature type="transmembrane region" description="Helical" evidence="6">
    <location>
        <begin position="37"/>
        <end position="56"/>
    </location>
</feature>
<evidence type="ECO:0000313" key="9">
    <source>
        <dbReference type="Proteomes" id="UP000199344"/>
    </source>
</evidence>
<dbReference type="EMBL" id="FNAH01000001">
    <property type="protein sequence ID" value="SDD45433.1"/>
    <property type="molecule type" value="Genomic_DNA"/>
</dbReference>
<evidence type="ECO:0000256" key="3">
    <source>
        <dbReference type="ARBA" id="ARBA00022692"/>
    </source>
</evidence>
<comment type="subcellular location">
    <subcellularLocation>
        <location evidence="1">Cell membrane</location>
        <topology evidence="1">Multi-pass membrane protein</topology>
    </subcellularLocation>
</comment>
<keyword evidence="3 6" id="KW-0812">Transmembrane</keyword>